<reference evidence="2" key="2">
    <citation type="submission" date="2022-03" db="EMBL/GenBank/DDBJ databases">
        <title>Draft title - Genomic analysis of global carrot germplasm unveils the trajectory of domestication and the origin of high carotenoid orange carrot.</title>
        <authorList>
            <person name="Iorizzo M."/>
            <person name="Ellison S."/>
            <person name="Senalik D."/>
            <person name="Macko-Podgorni A."/>
            <person name="Grzebelus D."/>
            <person name="Bostan H."/>
            <person name="Rolling W."/>
            <person name="Curaba J."/>
            <person name="Simon P."/>
        </authorList>
    </citation>
    <scope>NUCLEOTIDE SEQUENCE</scope>
    <source>
        <tissue evidence="2">Leaf</tissue>
    </source>
</reference>
<feature type="disulfide bond" evidence="1">
    <location>
        <begin position="110"/>
        <end position="192"/>
    </location>
</feature>
<dbReference type="SMART" id="SM00205">
    <property type="entry name" value="THN"/>
    <property type="match status" value="1"/>
</dbReference>
<dbReference type="PANTHER" id="PTHR31048">
    <property type="entry name" value="OS03G0233200 PROTEIN"/>
    <property type="match status" value="1"/>
</dbReference>
<gene>
    <name evidence="2" type="ORF">DCAR_0626112</name>
</gene>
<dbReference type="EMBL" id="CP093348">
    <property type="protein sequence ID" value="WOH06684.1"/>
    <property type="molecule type" value="Genomic_DNA"/>
</dbReference>
<feature type="disulfide bond" evidence="1">
    <location>
        <begin position="152"/>
        <end position="162"/>
    </location>
</feature>
<dbReference type="InterPro" id="IPR037176">
    <property type="entry name" value="Osmotin/thaumatin-like_sf"/>
</dbReference>
<feature type="disulfide bond" evidence="1">
    <location>
        <begin position="115"/>
        <end position="175"/>
    </location>
</feature>
<dbReference type="InterPro" id="IPR001938">
    <property type="entry name" value="Thaumatin"/>
</dbReference>
<dbReference type="FunFam" id="2.60.110.10:FF:000004">
    <property type="entry name" value="THAUMATIN-LIKE PROTEIN 1"/>
    <property type="match status" value="1"/>
</dbReference>
<feature type="disulfide bond" evidence="1">
    <location>
        <begin position="48"/>
        <end position="52"/>
    </location>
</feature>
<evidence type="ECO:0000256" key="1">
    <source>
        <dbReference type="PIRSR" id="PIRSR002703-1"/>
    </source>
</evidence>
<feature type="disulfide bond" evidence="1">
    <location>
        <begin position="123"/>
        <end position="138"/>
    </location>
</feature>
<dbReference type="SUPFAM" id="SSF49870">
    <property type="entry name" value="Osmotin, thaumatin-like protein"/>
    <property type="match status" value="1"/>
</dbReference>
<proteinExistence type="predicted"/>
<evidence type="ECO:0000313" key="2">
    <source>
        <dbReference type="EMBL" id="WOH06684.1"/>
    </source>
</evidence>
<keyword evidence="3" id="KW-1185">Reference proteome</keyword>
<evidence type="ECO:0008006" key="4">
    <source>
        <dbReference type="Google" id="ProtNLM"/>
    </source>
</evidence>
<name>A0AAF0XH45_DAUCS</name>
<feature type="disulfide bond" evidence="1">
    <location>
        <begin position="57"/>
        <end position="64"/>
    </location>
</feature>
<keyword evidence="1" id="KW-1015">Disulfide bond</keyword>
<dbReference type="Gene3D" id="2.60.110.10">
    <property type="entry name" value="Thaumatin"/>
    <property type="match status" value="1"/>
</dbReference>
<dbReference type="Pfam" id="PF00314">
    <property type="entry name" value="Thaumatin"/>
    <property type="match status" value="1"/>
</dbReference>
<dbReference type="Proteomes" id="UP000077755">
    <property type="component" value="Chromosome 6"/>
</dbReference>
<dbReference type="AlphaFoldDB" id="A0AAF0XH45"/>
<accession>A0AAF0XH45</accession>
<organism evidence="2 3">
    <name type="scientific">Daucus carota subsp. sativus</name>
    <name type="common">Carrot</name>
    <dbReference type="NCBI Taxonomy" id="79200"/>
    <lineage>
        <taxon>Eukaryota</taxon>
        <taxon>Viridiplantae</taxon>
        <taxon>Streptophyta</taxon>
        <taxon>Embryophyta</taxon>
        <taxon>Tracheophyta</taxon>
        <taxon>Spermatophyta</taxon>
        <taxon>Magnoliopsida</taxon>
        <taxon>eudicotyledons</taxon>
        <taxon>Gunneridae</taxon>
        <taxon>Pentapetalae</taxon>
        <taxon>asterids</taxon>
        <taxon>campanulids</taxon>
        <taxon>Apiales</taxon>
        <taxon>Apiaceae</taxon>
        <taxon>Apioideae</taxon>
        <taxon>Scandiceae</taxon>
        <taxon>Daucinae</taxon>
        <taxon>Daucus</taxon>
        <taxon>Daucus sect. Daucus</taxon>
    </lineage>
</organism>
<feature type="disulfide bond" evidence="1">
    <location>
        <begin position="142"/>
        <end position="151"/>
    </location>
</feature>
<reference evidence="2" key="1">
    <citation type="journal article" date="2016" name="Nat. Genet.">
        <title>A high-quality carrot genome assembly provides new insights into carotenoid accumulation and asterid genome evolution.</title>
        <authorList>
            <person name="Iorizzo M."/>
            <person name="Ellison S."/>
            <person name="Senalik D."/>
            <person name="Zeng P."/>
            <person name="Satapoomin P."/>
            <person name="Huang J."/>
            <person name="Bowman M."/>
            <person name="Iovene M."/>
            <person name="Sanseverino W."/>
            <person name="Cavagnaro P."/>
            <person name="Yildiz M."/>
            <person name="Macko-Podgorni A."/>
            <person name="Moranska E."/>
            <person name="Grzebelus E."/>
            <person name="Grzebelus D."/>
            <person name="Ashrafi H."/>
            <person name="Zheng Z."/>
            <person name="Cheng S."/>
            <person name="Spooner D."/>
            <person name="Van Deynze A."/>
            <person name="Simon P."/>
        </authorList>
    </citation>
    <scope>NUCLEOTIDE SEQUENCE</scope>
    <source>
        <tissue evidence="2">Leaf</tissue>
    </source>
</reference>
<dbReference type="PRINTS" id="PR00347">
    <property type="entry name" value="THAUMATIN"/>
</dbReference>
<protein>
    <recommendedName>
        <fullName evidence="4">Thaumatin-like protein</fullName>
    </recommendedName>
</protein>
<evidence type="ECO:0000313" key="3">
    <source>
        <dbReference type="Proteomes" id="UP000077755"/>
    </source>
</evidence>
<sequence>MTIWPAAFTGEGSQPSTTGFELASQASNTIDVPSPAKTSGRIWARTYCTATCLTGECGQGGGPCSGATGVPPATLVEFTLNDNGGLDTYDISNVDGSNLRVTLAPDNSACVTTSCLGDINADCPADLARKSGSETVGCLSDCAALNRPEDCCTGAFNTTQTCQPSRSANYFKEKCPQAYGYAFHDQSSTFTCATGTNYQITFCP</sequence>
<dbReference type="PROSITE" id="PS51367">
    <property type="entry name" value="THAUMATIN_2"/>
    <property type="match status" value="1"/>
</dbReference>
<dbReference type="PIRSF" id="PIRSF002703">
    <property type="entry name" value="Thaumatin"/>
    <property type="match status" value="1"/>
</dbReference>